<feature type="region of interest" description="Disordered" evidence="1">
    <location>
        <begin position="1"/>
        <end position="102"/>
    </location>
</feature>
<dbReference type="Pfam" id="PF12051">
    <property type="entry name" value="DUF3533"/>
    <property type="match status" value="1"/>
</dbReference>
<dbReference type="InterPro" id="IPR053001">
    <property type="entry name" value="MNNG_permease-like"/>
</dbReference>
<feature type="transmembrane region" description="Helical" evidence="2">
    <location>
        <begin position="395"/>
        <end position="418"/>
    </location>
</feature>
<feature type="compositionally biased region" description="Low complexity" evidence="1">
    <location>
        <begin position="1"/>
        <end position="11"/>
    </location>
</feature>
<evidence type="ECO:0000256" key="1">
    <source>
        <dbReference type="SAM" id="MobiDB-lite"/>
    </source>
</evidence>
<feature type="transmembrane region" description="Helical" evidence="2">
    <location>
        <begin position="124"/>
        <end position="144"/>
    </location>
</feature>
<dbReference type="EMBL" id="RSCE01000002">
    <property type="protein sequence ID" value="RSH86695.1"/>
    <property type="molecule type" value="Genomic_DNA"/>
</dbReference>
<keyword evidence="2" id="KW-0472">Membrane</keyword>
<dbReference type="PANTHER" id="PTHR34814">
    <property type="entry name" value="NITROSOGUANIDINE RESISTANCE PROTEIN SNG1"/>
    <property type="match status" value="1"/>
</dbReference>
<dbReference type="STRING" id="105984.A0A427Y6I5"/>
<evidence type="ECO:0000313" key="4">
    <source>
        <dbReference type="EMBL" id="RSH86695.1"/>
    </source>
</evidence>
<feature type="transmembrane region" description="Helical" evidence="2">
    <location>
        <begin position="362"/>
        <end position="383"/>
    </location>
</feature>
<feature type="compositionally biased region" description="Polar residues" evidence="1">
    <location>
        <begin position="50"/>
        <end position="64"/>
    </location>
</feature>
<evidence type="ECO:0000313" key="5">
    <source>
        <dbReference type="Proteomes" id="UP000279236"/>
    </source>
</evidence>
<dbReference type="PANTHER" id="PTHR34814:SF1">
    <property type="entry name" value="NITROSOGUANIDINE RESISTANCE PROTEIN SNG1"/>
    <property type="match status" value="1"/>
</dbReference>
<feature type="transmembrane region" description="Helical" evidence="2">
    <location>
        <begin position="487"/>
        <end position="508"/>
    </location>
</feature>
<name>A0A427Y6I5_9TREE</name>
<accession>A0A427Y6I5</accession>
<dbReference type="GO" id="GO:0016020">
    <property type="term" value="C:membrane"/>
    <property type="evidence" value="ECO:0007669"/>
    <property type="project" value="TreeGrafter"/>
</dbReference>
<feature type="transmembrane region" description="Helical" evidence="2">
    <location>
        <begin position="322"/>
        <end position="342"/>
    </location>
</feature>
<keyword evidence="2" id="KW-0812">Transmembrane</keyword>
<keyword evidence="2" id="KW-1133">Transmembrane helix</keyword>
<evidence type="ECO:0000259" key="3">
    <source>
        <dbReference type="Pfam" id="PF12051"/>
    </source>
</evidence>
<comment type="caution">
    <text evidence="4">The sequence shown here is derived from an EMBL/GenBank/DDBJ whole genome shotgun (WGS) entry which is preliminary data.</text>
</comment>
<gene>
    <name evidence="4" type="ORF">EHS24_004966</name>
</gene>
<dbReference type="Proteomes" id="UP000279236">
    <property type="component" value="Unassembled WGS sequence"/>
</dbReference>
<dbReference type="OrthoDB" id="2140105at2759"/>
<reference evidence="4 5" key="1">
    <citation type="submission" date="2018-11" db="EMBL/GenBank/DDBJ databases">
        <title>Genome sequence of Apiotrichum porosum DSM 27194.</title>
        <authorList>
            <person name="Aliyu H."/>
            <person name="Gorte O."/>
            <person name="Ochsenreither K."/>
        </authorList>
    </citation>
    <scope>NUCLEOTIDE SEQUENCE [LARGE SCALE GENOMIC DNA]</scope>
    <source>
        <strain evidence="4 5">DSM 27194</strain>
    </source>
</reference>
<evidence type="ECO:0000256" key="2">
    <source>
        <dbReference type="SAM" id="Phobius"/>
    </source>
</evidence>
<protein>
    <recommendedName>
        <fullName evidence="3">DUF3533 domain-containing protein</fullName>
    </recommendedName>
</protein>
<dbReference type="InterPro" id="IPR022703">
    <property type="entry name" value="DUF3533"/>
</dbReference>
<proteinExistence type="predicted"/>
<dbReference type="AlphaFoldDB" id="A0A427Y6I5"/>
<feature type="compositionally biased region" description="Gly residues" evidence="1">
    <location>
        <begin position="85"/>
        <end position="100"/>
    </location>
</feature>
<keyword evidence="5" id="KW-1185">Reference proteome</keyword>
<dbReference type="GeneID" id="39589509"/>
<sequence length="535" mass="57523">MAPAPATIPEETASDGSTIAPLYTGHVNDPAEPPTRVLSGASSRPGLKRSITTESRLSRITSAMPNPEADLAKGVNLRRPPGAGPPGAGGPPGGGGGGPPGLRKFSHGFFDPEFATFRGIAIKILGAVVVITTLVMWACAPFYWGSLWKSNHYIDKLAVRVIDRDGGAIGEAVSAGLLNMTGSKTQLHYFWTSPTEFPTITDIENDILDEGAWASIVINTGATAALAAARAAGDSTYLGTTAISVIYTQARQETAVGNYLVPYITAALAQITGQLSAQNVAQFIAANSGNATALNLVAQAPTTLTAPISYAFENIRPFNQPVATAITLVGLIYMLIFAFITCMANNGVREIIAPFLTTRSYLMYRILAPLSLYAWLSLVFAMINLPFKVDFGAHFTYAGGFFLWWVILFLGMASVGLACEFMITVLGPKFIAFFLIPLIIANVSVVSLPHELQPWIYRYGVAMPFYNCSKAVRTIIFNTKNEIGQNVGILIGWVVLSIVTTTVATYLYRCKAVREHMREVGEQELDRKLPDGRIV</sequence>
<feature type="domain" description="DUF3533" evidence="3">
    <location>
        <begin position="129"/>
        <end position="498"/>
    </location>
</feature>
<feature type="transmembrane region" description="Helical" evidence="2">
    <location>
        <begin position="430"/>
        <end position="448"/>
    </location>
</feature>
<dbReference type="RefSeq" id="XP_028479480.1">
    <property type="nucleotide sequence ID" value="XM_028620508.1"/>
</dbReference>
<organism evidence="4 5">
    <name type="scientific">Apiotrichum porosum</name>
    <dbReference type="NCBI Taxonomy" id="105984"/>
    <lineage>
        <taxon>Eukaryota</taxon>
        <taxon>Fungi</taxon>
        <taxon>Dikarya</taxon>
        <taxon>Basidiomycota</taxon>
        <taxon>Agaricomycotina</taxon>
        <taxon>Tremellomycetes</taxon>
        <taxon>Trichosporonales</taxon>
        <taxon>Trichosporonaceae</taxon>
        <taxon>Apiotrichum</taxon>
    </lineage>
</organism>